<dbReference type="Proteomes" id="UP000812440">
    <property type="component" value="Chromosome 7"/>
</dbReference>
<dbReference type="GO" id="GO:0000977">
    <property type="term" value="F:RNA polymerase II transcription regulatory region sequence-specific DNA binding"/>
    <property type="evidence" value="ECO:0007669"/>
    <property type="project" value="TreeGrafter"/>
</dbReference>
<dbReference type="PANTHER" id="PTHR24381:SF466">
    <property type="entry name" value="ZINC FINGER PROTEIN 569"/>
    <property type="match status" value="1"/>
</dbReference>
<dbReference type="Pfam" id="PF01352">
    <property type="entry name" value="KRAB"/>
    <property type="match status" value="1"/>
</dbReference>
<keyword evidence="16" id="KW-1185">Reference proteome</keyword>
<dbReference type="InterPro" id="IPR036051">
    <property type="entry name" value="KRAB_dom_sf"/>
</dbReference>
<dbReference type="FunFam" id="3.30.160.60:FF:000512">
    <property type="entry name" value="zinc finger protein 197 isoform X1"/>
    <property type="match status" value="1"/>
</dbReference>
<keyword evidence="10" id="KW-0804">Transcription</keyword>
<dbReference type="InterPro" id="IPR001909">
    <property type="entry name" value="KRAB"/>
</dbReference>
<comment type="caution">
    <text evidence="15">The sequence shown here is derived from an EMBL/GenBank/DDBJ whole genome shotgun (WGS) entry which is preliminary data.</text>
</comment>
<feature type="domain" description="C2H2-type" evidence="13">
    <location>
        <begin position="440"/>
        <end position="467"/>
    </location>
</feature>
<feature type="domain" description="KRAB" evidence="14">
    <location>
        <begin position="9"/>
        <end position="80"/>
    </location>
</feature>
<dbReference type="SMART" id="SM00355">
    <property type="entry name" value="ZnF_C2H2"/>
    <property type="match status" value="4"/>
</dbReference>
<evidence type="ECO:0000256" key="2">
    <source>
        <dbReference type="ARBA" id="ARBA00004123"/>
    </source>
</evidence>
<evidence type="ECO:0000256" key="10">
    <source>
        <dbReference type="ARBA" id="ARBA00023163"/>
    </source>
</evidence>
<evidence type="ECO:0000256" key="7">
    <source>
        <dbReference type="ARBA" id="ARBA00022833"/>
    </source>
</evidence>
<dbReference type="SMART" id="SM00349">
    <property type="entry name" value="KRAB"/>
    <property type="match status" value="1"/>
</dbReference>
<evidence type="ECO:0000256" key="8">
    <source>
        <dbReference type="ARBA" id="ARBA00023015"/>
    </source>
</evidence>
<dbReference type="PROSITE" id="PS50805">
    <property type="entry name" value="KRAB"/>
    <property type="match status" value="1"/>
</dbReference>
<dbReference type="GO" id="GO:0008270">
    <property type="term" value="F:zinc ion binding"/>
    <property type="evidence" value="ECO:0007669"/>
    <property type="project" value="UniProtKB-KW"/>
</dbReference>
<proteinExistence type="inferred from homology"/>
<organism evidence="15 16">
    <name type="scientific">Hymenochirus boettgeri</name>
    <name type="common">Congo dwarf clawed frog</name>
    <dbReference type="NCBI Taxonomy" id="247094"/>
    <lineage>
        <taxon>Eukaryota</taxon>
        <taxon>Metazoa</taxon>
        <taxon>Chordata</taxon>
        <taxon>Craniata</taxon>
        <taxon>Vertebrata</taxon>
        <taxon>Euteleostomi</taxon>
        <taxon>Amphibia</taxon>
        <taxon>Batrachia</taxon>
        <taxon>Anura</taxon>
        <taxon>Pipoidea</taxon>
        <taxon>Pipidae</taxon>
        <taxon>Pipinae</taxon>
        <taxon>Hymenochirus</taxon>
    </lineage>
</organism>
<keyword evidence="6 12" id="KW-0863">Zinc-finger</keyword>
<feature type="domain" description="C2H2-type" evidence="13">
    <location>
        <begin position="468"/>
        <end position="495"/>
    </location>
</feature>
<sequence>MAGHVSPTVIFRDVAVYFSEKEWELLEGWQRDLYTGVIKEIHGILISLGFIILNPNNFLRIQPEDEPCRKSCRVLEKKESIKITEPDSGLVKPDILLTVQLDGKRRVPNSYEEVGCGNGSFPSTSKFIDKFGEYTAVKQENHPAEYTVISDVETLDSPTKAGYLRNEPAICKSNFQEQPSNVNSLHLELKRGIRYTTVQGNRASTSGLNKTNSVAIPQKLIIKKPYNACDKNFTAAKACPKVEPLTLKIKSKNLPLNTENINFEGRKIVNYVNDEVVNERLHAPQKLSIGNIPSKYNGKVQYNLKSSGNSQRMLRWSITQKDEVAQKRYLAGAQVSKEPERSFHCTECGKRFFKLSDLRLHQATHRMKVKQFNGCVMQLKSHQKVQASQKLSIEEKNTNTSSAKNISGAKSLTCAVYGKNVNPSAHVVQNPKTLIRERRFVCKYCGKRFQNNSNLIGHERIHTGEKPFECPECGKSFSQKANLTTHQRLHTGERPFVCVTCGKGFAQKINLLTHEQTHAKKKKKPDNKHIGMN</sequence>
<evidence type="ECO:0000259" key="14">
    <source>
        <dbReference type="PROSITE" id="PS50805"/>
    </source>
</evidence>
<protein>
    <submittedName>
        <fullName evidence="15">Uncharacterized protein</fullName>
    </submittedName>
</protein>
<feature type="domain" description="C2H2-type" evidence="13">
    <location>
        <begin position="496"/>
        <end position="523"/>
    </location>
</feature>
<name>A0A8T2IML0_9PIPI</name>
<dbReference type="PANTHER" id="PTHR24381">
    <property type="entry name" value="ZINC FINGER PROTEIN"/>
    <property type="match status" value="1"/>
</dbReference>
<dbReference type="SUPFAM" id="SSF57667">
    <property type="entry name" value="beta-beta-alpha zinc fingers"/>
    <property type="match status" value="3"/>
</dbReference>
<gene>
    <name evidence="15" type="ORF">GDO86_012526</name>
</gene>
<evidence type="ECO:0000313" key="16">
    <source>
        <dbReference type="Proteomes" id="UP000812440"/>
    </source>
</evidence>
<evidence type="ECO:0000313" key="15">
    <source>
        <dbReference type="EMBL" id="KAG8434185.1"/>
    </source>
</evidence>
<evidence type="ECO:0000256" key="5">
    <source>
        <dbReference type="ARBA" id="ARBA00022737"/>
    </source>
</evidence>
<keyword evidence="11" id="KW-0539">Nucleus</keyword>
<dbReference type="Gene3D" id="3.30.160.60">
    <property type="entry name" value="Classic Zinc Finger"/>
    <property type="match status" value="4"/>
</dbReference>
<dbReference type="OrthoDB" id="654211at2759"/>
<dbReference type="FunFam" id="3.30.160.60:FF:000100">
    <property type="entry name" value="Zinc finger 45-like"/>
    <property type="match status" value="1"/>
</dbReference>
<evidence type="ECO:0000256" key="12">
    <source>
        <dbReference type="PROSITE-ProRule" id="PRU00042"/>
    </source>
</evidence>
<comment type="subcellular location">
    <subcellularLocation>
        <location evidence="2">Nucleus</location>
    </subcellularLocation>
</comment>
<dbReference type="Gene3D" id="6.10.140.140">
    <property type="match status" value="1"/>
</dbReference>
<dbReference type="Pfam" id="PF00096">
    <property type="entry name" value="zf-C2H2"/>
    <property type="match status" value="4"/>
</dbReference>
<evidence type="ECO:0000259" key="13">
    <source>
        <dbReference type="PROSITE" id="PS50157"/>
    </source>
</evidence>
<dbReference type="PROSITE" id="PS00028">
    <property type="entry name" value="ZINC_FINGER_C2H2_1"/>
    <property type="match status" value="4"/>
</dbReference>
<dbReference type="PROSITE" id="PS50157">
    <property type="entry name" value="ZINC_FINGER_C2H2_2"/>
    <property type="match status" value="4"/>
</dbReference>
<dbReference type="AlphaFoldDB" id="A0A8T2IML0"/>
<dbReference type="FunFam" id="3.30.160.60:FF:002343">
    <property type="entry name" value="Zinc finger protein 33A"/>
    <property type="match status" value="1"/>
</dbReference>
<keyword evidence="4" id="KW-0479">Metal-binding</keyword>
<keyword evidence="5" id="KW-0677">Repeat</keyword>
<comment type="similarity">
    <text evidence="3">Belongs to the krueppel C2H2-type zinc-finger protein family.</text>
</comment>
<evidence type="ECO:0000256" key="11">
    <source>
        <dbReference type="ARBA" id="ARBA00023242"/>
    </source>
</evidence>
<keyword evidence="8" id="KW-0805">Transcription regulation</keyword>
<feature type="domain" description="C2H2-type" evidence="13">
    <location>
        <begin position="343"/>
        <end position="370"/>
    </location>
</feature>
<evidence type="ECO:0000256" key="1">
    <source>
        <dbReference type="ARBA" id="ARBA00003767"/>
    </source>
</evidence>
<dbReference type="EMBL" id="JAACNH010000008">
    <property type="protein sequence ID" value="KAG8434185.1"/>
    <property type="molecule type" value="Genomic_DNA"/>
</dbReference>
<dbReference type="SUPFAM" id="SSF109640">
    <property type="entry name" value="KRAB domain (Kruppel-associated box)"/>
    <property type="match status" value="1"/>
</dbReference>
<dbReference type="InterPro" id="IPR013087">
    <property type="entry name" value="Znf_C2H2_type"/>
</dbReference>
<dbReference type="GO" id="GO:0000981">
    <property type="term" value="F:DNA-binding transcription factor activity, RNA polymerase II-specific"/>
    <property type="evidence" value="ECO:0007669"/>
    <property type="project" value="TreeGrafter"/>
</dbReference>
<accession>A0A8T2IML0</accession>
<evidence type="ECO:0000256" key="4">
    <source>
        <dbReference type="ARBA" id="ARBA00022723"/>
    </source>
</evidence>
<evidence type="ECO:0000256" key="9">
    <source>
        <dbReference type="ARBA" id="ARBA00023125"/>
    </source>
</evidence>
<reference evidence="15" key="1">
    <citation type="thesis" date="2020" institute="ProQuest LLC" country="789 East Eisenhower Parkway, Ann Arbor, MI, USA">
        <title>Comparative Genomics and Chromosome Evolution.</title>
        <authorList>
            <person name="Mudd A.B."/>
        </authorList>
    </citation>
    <scope>NUCLEOTIDE SEQUENCE</scope>
    <source>
        <strain evidence="15">Female2</strain>
        <tissue evidence="15">Blood</tissue>
    </source>
</reference>
<comment type="function">
    <text evidence="1">May be involved in transcriptional regulation.</text>
</comment>
<keyword evidence="9" id="KW-0238">DNA-binding</keyword>
<evidence type="ECO:0000256" key="6">
    <source>
        <dbReference type="ARBA" id="ARBA00022771"/>
    </source>
</evidence>
<keyword evidence="7" id="KW-0862">Zinc</keyword>
<dbReference type="CDD" id="cd07765">
    <property type="entry name" value="KRAB_A-box"/>
    <property type="match status" value="1"/>
</dbReference>
<dbReference type="InterPro" id="IPR036236">
    <property type="entry name" value="Znf_C2H2_sf"/>
</dbReference>
<evidence type="ECO:0000256" key="3">
    <source>
        <dbReference type="ARBA" id="ARBA00006991"/>
    </source>
</evidence>
<dbReference type="GO" id="GO:0005634">
    <property type="term" value="C:nucleus"/>
    <property type="evidence" value="ECO:0007669"/>
    <property type="project" value="UniProtKB-SubCell"/>
</dbReference>
<dbReference type="FunFam" id="3.30.160.60:FF:000358">
    <property type="entry name" value="zinc finger protein 24"/>
    <property type="match status" value="1"/>
</dbReference>